<dbReference type="InterPro" id="IPR005379">
    <property type="entry name" value="FDM1-5/IDN2_XH"/>
</dbReference>
<reference evidence="3" key="1">
    <citation type="journal article" date="2014" name="Genome Biol.">
        <title>Transcriptome and methylome profiling reveals relics of genome dominance in the mesopolyploid Brassica oleracea.</title>
        <authorList>
            <person name="Parkin I.A."/>
            <person name="Koh C."/>
            <person name="Tang H."/>
            <person name="Robinson S.J."/>
            <person name="Kagale S."/>
            <person name="Clarke W.E."/>
            <person name="Town C.D."/>
            <person name="Nixon J."/>
            <person name="Krishnakumar V."/>
            <person name="Bidwell S.L."/>
            <person name="Denoeud F."/>
            <person name="Belcram H."/>
            <person name="Links M.G."/>
            <person name="Just J."/>
            <person name="Clarke C."/>
            <person name="Bender T."/>
            <person name="Huebert T."/>
            <person name="Mason A.S."/>
            <person name="Pires J.C."/>
            <person name="Barker G."/>
            <person name="Moore J."/>
            <person name="Walley P.G."/>
            <person name="Manoli S."/>
            <person name="Batley J."/>
            <person name="Edwards D."/>
            <person name="Nelson M.N."/>
            <person name="Wang X."/>
            <person name="Paterson A.H."/>
            <person name="King G."/>
            <person name="Bancroft I."/>
            <person name="Chalhoub B."/>
            <person name="Sharpe A.G."/>
        </authorList>
    </citation>
    <scope>NUCLEOTIDE SEQUENCE [LARGE SCALE GENOMIC DNA]</scope>
    <source>
        <strain evidence="3">cv. TO1000</strain>
    </source>
</reference>
<proteinExistence type="predicted"/>
<dbReference type="EnsemblPlants" id="Bo05952s010.1">
    <property type="protein sequence ID" value="Bo05952s010.1"/>
    <property type="gene ID" value="Bo05952s010"/>
</dbReference>
<name>A0A0D2ZXM9_BRAOL</name>
<dbReference type="InterPro" id="IPR045177">
    <property type="entry name" value="FDM1-5/IDN2"/>
</dbReference>
<dbReference type="GO" id="GO:0080188">
    <property type="term" value="P:gene silencing by siRNA-directed DNA methylation"/>
    <property type="evidence" value="ECO:0007669"/>
    <property type="project" value="InterPro"/>
</dbReference>
<sequence length="115" mass="13265">MGKILELKTQLDTKQTLEMEIQELKGKLQVMKHLGDVGTEVVDEEDEKLKKLKGEWGEEVHDAVKTALEEMDEYNPSGRYSTPELWNFEAGRKATLKEVISFISNDMKPVKRKRT</sequence>
<dbReference type="Gramene" id="Bo05952s010.1">
    <property type="protein sequence ID" value="Bo05952s010.1"/>
    <property type="gene ID" value="Bo05952s010"/>
</dbReference>
<dbReference type="PANTHER" id="PTHR21596">
    <property type="entry name" value="RIBONUCLEASE P SUBUNIT P38"/>
    <property type="match status" value="1"/>
</dbReference>
<dbReference type="Pfam" id="PF03469">
    <property type="entry name" value="XH"/>
    <property type="match status" value="1"/>
</dbReference>
<evidence type="ECO:0000313" key="3">
    <source>
        <dbReference type="EnsemblPlants" id="Bo05952s010.1"/>
    </source>
</evidence>
<reference evidence="3" key="2">
    <citation type="submission" date="2015-06" db="UniProtKB">
        <authorList>
            <consortium name="EnsemblPlants"/>
        </authorList>
    </citation>
    <scope>IDENTIFICATION</scope>
</reference>
<dbReference type="Proteomes" id="UP000032141">
    <property type="component" value="Unassembled WGS sequence"/>
</dbReference>
<evidence type="ECO:0000313" key="4">
    <source>
        <dbReference type="Proteomes" id="UP000032141"/>
    </source>
</evidence>
<feature type="coiled-coil region" evidence="1">
    <location>
        <begin position="7"/>
        <end position="34"/>
    </location>
</feature>
<keyword evidence="4" id="KW-1185">Reference proteome</keyword>
<keyword evidence="1" id="KW-0175">Coiled coil</keyword>
<dbReference type="PANTHER" id="PTHR21596:SF68">
    <property type="entry name" value="FACTOR OF DNA METHYLATION 1-5_IDN2 DOMAIN-CONTAINING PROTEIN"/>
    <property type="match status" value="1"/>
</dbReference>
<dbReference type="STRING" id="109376.A0A0D2ZXM9"/>
<evidence type="ECO:0000256" key="1">
    <source>
        <dbReference type="SAM" id="Coils"/>
    </source>
</evidence>
<evidence type="ECO:0000259" key="2">
    <source>
        <dbReference type="Pfam" id="PF03469"/>
    </source>
</evidence>
<dbReference type="HOGENOM" id="CLU_2112307_0_0_1"/>
<feature type="domain" description="Factor of DNA methylation 1-5/IDN2" evidence="2">
    <location>
        <begin position="36"/>
        <end position="113"/>
    </location>
</feature>
<organism evidence="3 4">
    <name type="scientific">Brassica oleracea var. oleracea</name>
    <dbReference type="NCBI Taxonomy" id="109376"/>
    <lineage>
        <taxon>Eukaryota</taxon>
        <taxon>Viridiplantae</taxon>
        <taxon>Streptophyta</taxon>
        <taxon>Embryophyta</taxon>
        <taxon>Tracheophyta</taxon>
        <taxon>Spermatophyta</taxon>
        <taxon>Magnoliopsida</taxon>
        <taxon>eudicotyledons</taxon>
        <taxon>Gunneridae</taxon>
        <taxon>Pentapetalae</taxon>
        <taxon>rosids</taxon>
        <taxon>malvids</taxon>
        <taxon>Brassicales</taxon>
        <taxon>Brassicaceae</taxon>
        <taxon>Brassiceae</taxon>
        <taxon>Brassica</taxon>
    </lineage>
</organism>
<accession>A0A0D2ZXM9</accession>
<protein>
    <recommendedName>
        <fullName evidence="2">Factor of DNA methylation 1-5/IDN2 domain-containing protein</fullName>
    </recommendedName>
</protein>
<dbReference type="AlphaFoldDB" id="A0A0D2ZXM9"/>